<dbReference type="Proteomes" id="UP000078550">
    <property type="component" value="Unassembled WGS sequence"/>
</dbReference>
<evidence type="ECO:0000256" key="1">
    <source>
        <dbReference type="SAM" id="Phobius"/>
    </source>
</evidence>
<accession>A0A1A9ATK5</accession>
<name>A0A1A9ATK5_PLAOA</name>
<proteinExistence type="predicted"/>
<protein>
    <submittedName>
        <fullName evidence="2">PIR Superfamily Protein</fullName>
    </submittedName>
</protein>
<dbReference type="AlphaFoldDB" id="A0A1A9ATK5"/>
<keyword evidence="1" id="KW-0812">Transmembrane</keyword>
<organism evidence="2 3">
    <name type="scientific">Plasmodium ovale wallikeri</name>
    <dbReference type="NCBI Taxonomy" id="864142"/>
    <lineage>
        <taxon>Eukaryota</taxon>
        <taxon>Sar</taxon>
        <taxon>Alveolata</taxon>
        <taxon>Apicomplexa</taxon>
        <taxon>Aconoidasida</taxon>
        <taxon>Haemosporida</taxon>
        <taxon>Plasmodiidae</taxon>
        <taxon>Plasmodium</taxon>
        <taxon>Plasmodium (Plasmodium)</taxon>
    </lineage>
</organism>
<keyword evidence="1" id="KW-1133">Transmembrane helix</keyword>
<gene>
    <name evidence="2" type="ORF">POVWA2_096730</name>
</gene>
<reference evidence="3" key="1">
    <citation type="submission" date="2016-05" db="EMBL/GenBank/DDBJ databases">
        <authorList>
            <person name="Naeem Raeece"/>
        </authorList>
    </citation>
    <scope>NUCLEOTIDE SEQUENCE [LARGE SCALE GENOMIC DNA]</scope>
</reference>
<keyword evidence="1" id="KW-0472">Membrane</keyword>
<evidence type="ECO:0000313" key="3">
    <source>
        <dbReference type="Proteomes" id="UP000078550"/>
    </source>
</evidence>
<dbReference type="EMBL" id="FLRE01003432">
    <property type="protein sequence ID" value="SBT59454.1"/>
    <property type="molecule type" value="Genomic_DNA"/>
</dbReference>
<feature type="transmembrane region" description="Helical" evidence="1">
    <location>
        <begin position="213"/>
        <end position="234"/>
    </location>
</feature>
<sequence>MGETIYSVVRSFSKYKSIIDGLTSDDITPNRDQCANLFSGSLKEYKGLFSSDKCEKGMKFLSFLKENVHSYKIADGCQYIYHWIYTDVLSKNESTHNIFTFYNNLMEAYDEYDVDTCKNHIEHIKKIIISKLDKLMELYKYFNQISSQIESCSCAKKCATLYNDYLKICHEENDQDFCNELENFKTSYENRVISLVCDDSLPKTLPSVRGNSFIVALTSCIVILSISFISFMLYKFTYLGSMLHARIIKKKIWNYIYKEPHEILYNSNMSNISSENSLYNISYNSTEYS</sequence>
<evidence type="ECO:0000313" key="2">
    <source>
        <dbReference type="EMBL" id="SBT59454.1"/>
    </source>
</evidence>